<dbReference type="InterPro" id="IPR005922">
    <property type="entry name" value="Phe_NH3-lyase"/>
</dbReference>
<gene>
    <name evidence="4" type="ORF">SERLADRAFT_418655</name>
</gene>
<dbReference type="Gene3D" id="1.10.274.20">
    <property type="entry name" value="Phenylalanine ammonia-lyase 1, domain 3"/>
    <property type="match status" value="1"/>
</dbReference>
<dbReference type="PANTHER" id="PTHR10362">
    <property type="entry name" value="HISTIDINE AMMONIA-LYASE"/>
    <property type="match status" value="1"/>
</dbReference>
<reference evidence="4" key="1">
    <citation type="submission" date="2011-04" db="EMBL/GenBank/DDBJ databases">
        <title>Evolution of plant cell wall degrading machinery underlies the functional diversity of forest fungi.</title>
        <authorList>
            <consortium name="US DOE Joint Genome Institute (JGI-PGF)"/>
            <person name="Eastwood D.C."/>
            <person name="Floudas D."/>
            <person name="Binder M."/>
            <person name="Majcherczyk A."/>
            <person name="Schneider P."/>
            <person name="Aerts A."/>
            <person name="Asiegbu F.O."/>
            <person name="Baker S.E."/>
            <person name="Barry K."/>
            <person name="Bendiksby M."/>
            <person name="Blumentritt M."/>
            <person name="Coutinho P.M."/>
            <person name="Cullen D."/>
            <person name="Cullen D."/>
            <person name="Gathman A."/>
            <person name="Goodell B."/>
            <person name="Henrissat B."/>
            <person name="Ihrmark K."/>
            <person name="Kauserud H."/>
            <person name="Kohler A."/>
            <person name="LaButti K."/>
            <person name="Lapidus A."/>
            <person name="Lavin J.L."/>
            <person name="Lee Y.-H."/>
            <person name="Lindquist E."/>
            <person name="Lilly W."/>
            <person name="Lucas S."/>
            <person name="Morin E."/>
            <person name="Murat C."/>
            <person name="Oguiza J.A."/>
            <person name="Park J."/>
            <person name="Pisabarro A.G."/>
            <person name="Riley R."/>
            <person name="Rosling A."/>
            <person name="Salamov A."/>
            <person name="Schmidt O."/>
            <person name="Schmutz J."/>
            <person name="Skrede I."/>
            <person name="Stenlid J."/>
            <person name="Wiebenga A."/>
            <person name="Xie X."/>
            <person name="Kues U."/>
            <person name="Hibbett D.S."/>
            <person name="Hoffmeister D."/>
            <person name="Hogberg N."/>
            <person name="Martin F."/>
            <person name="Grigoriev I.V."/>
            <person name="Watkinson S.C."/>
        </authorList>
    </citation>
    <scope>NUCLEOTIDE SEQUENCE</scope>
    <source>
        <strain evidence="4">S7.9</strain>
    </source>
</reference>
<evidence type="ECO:0000256" key="3">
    <source>
        <dbReference type="SAM" id="MobiDB-lite"/>
    </source>
</evidence>
<accession>F8PCS1</accession>
<feature type="region of interest" description="Disordered" evidence="3">
    <location>
        <begin position="689"/>
        <end position="709"/>
    </location>
</feature>
<dbReference type="Pfam" id="PF00221">
    <property type="entry name" value="Lyase_aromatic"/>
    <property type="match status" value="1"/>
</dbReference>
<dbReference type="Gene3D" id="1.20.200.10">
    <property type="entry name" value="Fumarase/aspartase (Central domain)"/>
    <property type="match status" value="1"/>
</dbReference>
<evidence type="ECO:0000256" key="2">
    <source>
        <dbReference type="RuleBase" id="RU003954"/>
    </source>
</evidence>
<dbReference type="EMBL" id="GL945445">
    <property type="protein sequence ID" value="EGO19020.1"/>
    <property type="molecule type" value="Genomic_DNA"/>
</dbReference>
<dbReference type="Gene3D" id="1.10.275.10">
    <property type="entry name" value="Fumarase/aspartase (N-terminal domain)"/>
    <property type="match status" value="1"/>
</dbReference>
<dbReference type="NCBIfam" id="TIGR01226">
    <property type="entry name" value="phe_am_lyase"/>
    <property type="match status" value="1"/>
</dbReference>
<dbReference type="Proteomes" id="UP000008064">
    <property type="component" value="Unassembled WGS sequence"/>
</dbReference>
<proteinExistence type="inferred from homology"/>
<dbReference type="SUPFAM" id="SSF48557">
    <property type="entry name" value="L-aspartase-like"/>
    <property type="match status" value="1"/>
</dbReference>
<dbReference type="OrthoDB" id="10051290at2759"/>
<organism>
    <name type="scientific">Serpula lacrymans var. lacrymans (strain S7.9)</name>
    <name type="common">Dry rot fungus</name>
    <dbReference type="NCBI Taxonomy" id="578457"/>
    <lineage>
        <taxon>Eukaryota</taxon>
        <taxon>Fungi</taxon>
        <taxon>Dikarya</taxon>
        <taxon>Basidiomycota</taxon>
        <taxon>Agaricomycotina</taxon>
        <taxon>Agaricomycetes</taxon>
        <taxon>Agaricomycetidae</taxon>
        <taxon>Boletales</taxon>
        <taxon>Coniophorineae</taxon>
        <taxon>Serpulaceae</taxon>
        <taxon>Serpula</taxon>
    </lineage>
</organism>
<dbReference type="HOGENOM" id="CLU_014801_3_1_1"/>
<keyword evidence="2" id="KW-0456">Lyase</keyword>
<dbReference type="GeneID" id="18813737"/>
<evidence type="ECO:0008006" key="5">
    <source>
        <dbReference type="Google" id="ProtNLM"/>
    </source>
</evidence>
<dbReference type="RefSeq" id="XP_007324244.1">
    <property type="nucleotide sequence ID" value="XM_007324182.1"/>
</dbReference>
<dbReference type="GO" id="GO:0016841">
    <property type="term" value="F:ammonia-lyase activity"/>
    <property type="evidence" value="ECO:0007669"/>
    <property type="project" value="InterPro"/>
</dbReference>
<feature type="compositionally biased region" description="Low complexity" evidence="3">
    <location>
        <begin position="691"/>
        <end position="700"/>
    </location>
</feature>
<dbReference type="AlphaFoldDB" id="F8PCS1"/>
<dbReference type="GO" id="GO:0005737">
    <property type="term" value="C:cytoplasm"/>
    <property type="evidence" value="ECO:0007669"/>
    <property type="project" value="InterPro"/>
</dbReference>
<dbReference type="InterPro" id="IPR001106">
    <property type="entry name" value="Aromatic_Lyase"/>
</dbReference>
<dbReference type="InterPro" id="IPR024083">
    <property type="entry name" value="Fumarase/histidase_N"/>
</dbReference>
<protein>
    <recommendedName>
        <fullName evidence="5">Phenylalanine ammonia-lyase</fullName>
    </recommendedName>
</protein>
<dbReference type="InterPro" id="IPR008948">
    <property type="entry name" value="L-Aspartase-like"/>
</dbReference>
<dbReference type="InterPro" id="IPR023144">
    <property type="entry name" value="Phe_NH3-lyase_shielding_dom_sf"/>
</dbReference>
<dbReference type="CDD" id="cd00332">
    <property type="entry name" value="PAL-HAL"/>
    <property type="match status" value="1"/>
</dbReference>
<sequence length="709" mass="76852">MSHLSCIVGQLASIKNHTEENKIATIDGHSVDIPAVVAVSRWSHQPELDSSAEKQEAIADAVALVAKLAGREQSQYGITTGFGGSATTRTKQTALLQRALLAHCQAGIVPALEDGKILTPEEHDLLFPEDWIRGVMFVRLNSLIRAQSGTRWIVIDSLHKLLLHNVAPCVPLRQSVSASGDLGPLAYISSVLTGNPDIYAWYGEGADRKIYNSATLLKKLGMQPIEFIAKEGLSLINGTGASTAVASLAMHDCHILGVASQVLSGFAVEALKGSQEPFTPYLHNAARPHPGQIESAANIRHVLLTSGLARPYHVESDPEASLRQDRYCLRAVPQWLGPQLEDLKHAQETIDIELNSTTDNPIADVKGEYLHHGANFMAMAVTSATEKMRLAVHHIAKLMFAQLTDLLNHTMNSGLPPNLAVGEPSVDYSLKGADIAAASYLSEIAYLASPVSTHVISAEMHNQSINSLALMSGRYTLETVKLCRMLMSTHIFALCQAADLRAMEVLFRKQMFPLLRSETETRFPNVKFDDEFFRLLTNRLILLLNASTDQDSANRFTHVMSDLRSTFLALLDNFPATPEVSIKAISEWHVALAEHGLRIFLAIRESYVPGSPDSAVKLLGRTSALYSFVRGELGVKVHYGNASKDSTAIGTEIGKVFHAWKTPRMAEVLVGILDGQDASAPVTNGVKKVQNGNGHANGHANGSGGGYVN</sequence>
<name>F8PCS1_SERL9</name>
<dbReference type="GO" id="GO:0006559">
    <property type="term" value="P:L-phenylalanine catabolic process"/>
    <property type="evidence" value="ECO:0007669"/>
    <property type="project" value="InterPro"/>
</dbReference>
<dbReference type="KEGG" id="sla:SERLADRAFT_418655"/>
<evidence type="ECO:0000256" key="1">
    <source>
        <dbReference type="ARBA" id="ARBA00007238"/>
    </source>
</evidence>
<evidence type="ECO:0000313" key="4">
    <source>
        <dbReference type="EMBL" id="EGO19020.1"/>
    </source>
</evidence>
<comment type="similarity">
    <text evidence="1 2">Belongs to the PAL/histidase family.</text>
</comment>